<evidence type="ECO:0000313" key="2">
    <source>
        <dbReference type="EMBL" id="KNE62447.1"/>
    </source>
</evidence>
<dbReference type="EMBL" id="GG745340">
    <property type="protein sequence ID" value="KNE62447.1"/>
    <property type="molecule type" value="Genomic_DNA"/>
</dbReference>
<dbReference type="VEuPathDB" id="FungiDB:AMAG_18867"/>
<dbReference type="PANTHER" id="PTHR33119:SF1">
    <property type="entry name" value="FE2OG DIOXYGENASE DOMAIN-CONTAINING PROTEIN"/>
    <property type="match status" value="1"/>
</dbReference>
<feature type="domain" description="DUF4246" evidence="1">
    <location>
        <begin position="102"/>
        <end position="336"/>
    </location>
</feature>
<dbReference type="InterPro" id="IPR049192">
    <property type="entry name" value="DUF4246_C"/>
</dbReference>
<name>A0A0L0SIY0_ALLM3</name>
<reference evidence="2 3" key="1">
    <citation type="submission" date="2009-11" db="EMBL/GenBank/DDBJ databases">
        <title>Annotation of Allomyces macrogynus ATCC 38327.</title>
        <authorList>
            <consortium name="The Broad Institute Genome Sequencing Platform"/>
            <person name="Russ C."/>
            <person name="Cuomo C."/>
            <person name="Burger G."/>
            <person name="Gray M.W."/>
            <person name="Holland P.W.H."/>
            <person name="King N."/>
            <person name="Lang F.B.F."/>
            <person name="Roger A.J."/>
            <person name="Ruiz-Trillo I."/>
            <person name="Young S.K."/>
            <person name="Zeng Q."/>
            <person name="Gargeya S."/>
            <person name="Fitzgerald M."/>
            <person name="Haas B."/>
            <person name="Abouelleil A."/>
            <person name="Alvarado L."/>
            <person name="Arachchi H.M."/>
            <person name="Berlin A."/>
            <person name="Chapman S.B."/>
            <person name="Gearin G."/>
            <person name="Goldberg J."/>
            <person name="Griggs A."/>
            <person name="Gujja S."/>
            <person name="Hansen M."/>
            <person name="Heiman D."/>
            <person name="Howarth C."/>
            <person name="Larimer J."/>
            <person name="Lui A."/>
            <person name="MacDonald P.J.P."/>
            <person name="McCowen C."/>
            <person name="Montmayeur A."/>
            <person name="Murphy C."/>
            <person name="Neiman D."/>
            <person name="Pearson M."/>
            <person name="Priest M."/>
            <person name="Roberts A."/>
            <person name="Saif S."/>
            <person name="Shea T."/>
            <person name="Sisk P."/>
            <person name="Stolte C."/>
            <person name="Sykes S."/>
            <person name="Wortman J."/>
            <person name="Nusbaum C."/>
            <person name="Birren B."/>
        </authorList>
    </citation>
    <scope>NUCLEOTIDE SEQUENCE [LARGE SCALE GENOMIC DNA]</scope>
    <source>
        <strain evidence="2 3">ATCC 38327</strain>
    </source>
</reference>
<sequence>MKCNWQNWQCIYPLMTMREIAMADLLAIARNHYQWAKSWNDKWEHKERIDYLRDDWRTTPIDDFDRDNTGTRRDPDWNYMIKELDYQTLYEPTAAACRAEVVRASLAMHVVELLEDVPERDKNWRLLSDQMVLELVDPSLYPIVYGRTRVLPEGTRASLANWKEHLGGGIPAVARPASLLKDRCISRKYVSDRFQLLPADFVVDTNGKVKIQSYINTLDPGTHRAPYPLLAPVFEHAVPLLERVLGRLQKVMPLRITPSPKIGLPPRMADWKDPLVPAPPADYDHACNAYTPYPLRGRTLKVITRLTSMHVSPTGDSPLFRGEWRVAGKANETICGAQD</sequence>
<dbReference type="Pfam" id="PF14033">
    <property type="entry name" value="DUF4246"/>
    <property type="match status" value="1"/>
</dbReference>
<dbReference type="STRING" id="578462.A0A0L0SIY0"/>
<organism evidence="2 3">
    <name type="scientific">Allomyces macrogynus (strain ATCC 38327)</name>
    <name type="common">Allomyces javanicus var. macrogynus</name>
    <dbReference type="NCBI Taxonomy" id="578462"/>
    <lineage>
        <taxon>Eukaryota</taxon>
        <taxon>Fungi</taxon>
        <taxon>Fungi incertae sedis</taxon>
        <taxon>Blastocladiomycota</taxon>
        <taxon>Blastocladiomycetes</taxon>
        <taxon>Blastocladiales</taxon>
        <taxon>Blastocladiaceae</taxon>
        <taxon>Allomyces</taxon>
    </lineage>
</organism>
<dbReference type="OrthoDB" id="415532at2759"/>
<keyword evidence="3" id="KW-1185">Reference proteome</keyword>
<reference evidence="3" key="2">
    <citation type="submission" date="2009-11" db="EMBL/GenBank/DDBJ databases">
        <title>The Genome Sequence of Allomyces macrogynus strain ATCC 38327.</title>
        <authorList>
            <consortium name="The Broad Institute Genome Sequencing Platform"/>
            <person name="Russ C."/>
            <person name="Cuomo C."/>
            <person name="Shea T."/>
            <person name="Young S.K."/>
            <person name="Zeng Q."/>
            <person name="Koehrsen M."/>
            <person name="Haas B."/>
            <person name="Borodovsky M."/>
            <person name="Guigo R."/>
            <person name="Alvarado L."/>
            <person name="Berlin A."/>
            <person name="Borenstein D."/>
            <person name="Chen Z."/>
            <person name="Engels R."/>
            <person name="Freedman E."/>
            <person name="Gellesch M."/>
            <person name="Goldberg J."/>
            <person name="Griggs A."/>
            <person name="Gujja S."/>
            <person name="Heiman D."/>
            <person name="Hepburn T."/>
            <person name="Howarth C."/>
            <person name="Jen D."/>
            <person name="Larson L."/>
            <person name="Lewis B."/>
            <person name="Mehta T."/>
            <person name="Park D."/>
            <person name="Pearson M."/>
            <person name="Roberts A."/>
            <person name="Saif S."/>
            <person name="Shenoy N."/>
            <person name="Sisk P."/>
            <person name="Stolte C."/>
            <person name="Sykes S."/>
            <person name="Walk T."/>
            <person name="White J."/>
            <person name="Yandava C."/>
            <person name="Burger G."/>
            <person name="Gray M.W."/>
            <person name="Holland P.W.H."/>
            <person name="King N."/>
            <person name="Lang F.B.F."/>
            <person name="Roger A.J."/>
            <person name="Ruiz-Trillo I."/>
            <person name="Lander E."/>
            <person name="Nusbaum C."/>
        </authorList>
    </citation>
    <scope>NUCLEOTIDE SEQUENCE [LARGE SCALE GENOMIC DNA]</scope>
    <source>
        <strain evidence="3">ATCC 38327</strain>
    </source>
</reference>
<dbReference type="Proteomes" id="UP000054350">
    <property type="component" value="Unassembled WGS sequence"/>
</dbReference>
<evidence type="ECO:0000259" key="1">
    <source>
        <dbReference type="Pfam" id="PF14033"/>
    </source>
</evidence>
<evidence type="ECO:0000313" key="3">
    <source>
        <dbReference type="Proteomes" id="UP000054350"/>
    </source>
</evidence>
<protein>
    <recommendedName>
        <fullName evidence="1">DUF4246 domain-containing protein</fullName>
    </recommendedName>
</protein>
<proteinExistence type="predicted"/>
<dbReference type="AlphaFoldDB" id="A0A0L0SIY0"/>
<dbReference type="PANTHER" id="PTHR33119">
    <property type="entry name" value="IFI3P"/>
    <property type="match status" value="1"/>
</dbReference>
<dbReference type="InterPro" id="IPR025340">
    <property type="entry name" value="DUF4246"/>
</dbReference>
<gene>
    <name evidence="2" type="ORF">AMAG_18867</name>
</gene>
<accession>A0A0L0SIY0</accession>